<name>A0AA51YGI6_EUGGR</name>
<feature type="compositionally biased region" description="Gly residues" evidence="3">
    <location>
        <begin position="144"/>
        <end position="157"/>
    </location>
</feature>
<evidence type="ECO:0000313" key="5">
    <source>
        <dbReference type="EMBL" id="WMV69953.1"/>
    </source>
</evidence>
<evidence type="ECO:0000256" key="1">
    <source>
        <dbReference type="PROSITE-ProRule" id="PRU00176"/>
    </source>
</evidence>
<dbReference type="PANTHER" id="PTHR23140">
    <property type="entry name" value="RNA PROCESSING PROTEIN LD23810P"/>
    <property type="match status" value="1"/>
</dbReference>
<keyword evidence="1" id="KW-0694">RNA-binding</keyword>
<dbReference type="GO" id="GO:0005634">
    <property type="term" value="C:nucleus"/>
    <property type="evidence" value="ECO:0007669"/>
    <property type="project" value="TreeGrafter"/>
</dbReference>
<dbReference type="EMBL" id="OQ397621">
    <property type="protein sequence ID" value="WMV69953.1"/>
    <property type="molecule type" value="mRNA"/>
</dbReference>
<evidence type="ECO:0000259" key="4">
    <source>
        <dbReference type="PROSITE" id="PS50102"/>
    </source>
</evidence>
<accession>A0AA51YGI6</accession>
<dbReference type="InterPro" id="IPR000504">
    <property type="entry name" value="RRM_dom"/>
</dbReference>
<feature type="region of interest" description="Disordered" evidence="3">
    <location>
        <begin position="103"/>
        <end position="242"/>
    </location>
</feature>
<dbReference type="InterPro" id="IPR035979">
    <property type="entry name" value="RBD_domain_sf"/>
</dbReference>
<feature type="domain" description="RRM" evidence="4">
    <location>
        <begin position="245"/>
        <end position="321"/>
    </location>
</feature>
<proteinExistence type="evidence at transcript level"/>
<dbReference type="GO" id="GO:0003723">
    <property type="term" value="F:RNA binding"/>
    <property type="evidence" value="ECO:0007669"/>
    <property type="project" value="UniProtKB-UniRule"/>
</dbReference>
<organism evidence="5">
    <name type="scientific">Euglena gracilis</name>
    <dbReference type="NCBI Taxonomy" id="3039"/>
    <lineage>
        <taxon>Eukaryota</taxon>
        <taxon>Discoba</taxon>
        <taxon>Euglenozoa</taxon>
        <taxon>Euglenida</taxon>
        <taxon>Spirocuta</taxon>
        <taxon>Euglenophyceae</taxon>
        <taxon>Euglenales</taxon>
        <taxon>Euglenaceae</taxon>
        <taxon>Euglena</taxon>
    </lineage>
</organism>
<dbReference type="AlphaFoldDB" id="A0AA51YGI6"/>
<feature type="compositionally biased region" description="Basic and acidic residues" evidence="3">
    <location>
        <begin position="175"/>
        <end position="189"/>
    </location>
</feature>
<sequence>MGKEEALALEEVEEDARDHLQTVLQLIREVRQARGEVMRLREERERLEQDMEHKDSIIADLESEVALGKQDQEKVATYKQRIKQYKADIEGYRQEIDELHELLNQSRAGGAHPGGAGNPNYPAELKLPPKRRPVRLGHQEPGRLGKGGGGDWAGDGHGPPDSAVAPNPRRPAAHPSDRSSQSDDDRGRYDDEDDRSSVRSRSPPTRKRSRSSSHSAPREVRRRSGSAEFVPRGKKDLSRATQPSRSVGVFGLDPKVTQDDLRAVFEEFGNIKSIQMVQNRTGKFPFAFVEFDNLDDAIDAKEKIHETRILGTIVRTDFAIGRYRKDY</sequence>
<keyword evidence="2" id="KW-0175">Coiled coil</keyword>
<dbReference type="Gene3D" id="3.30.70.330">
    <property type="match status" value="1"/>
</dbReference>
<dbReference type="PROSITE" id="PS50102">
    <property type="entry name" value="RRM"/>
    <property type="match status" value="1"/>
</dbReference>
<reference evidence="5" key="1">
    <citation type="journal article" date="2023" name="Acta Biochim. Biophys. Sin.">
        <title>Transcriptomic and genomic identification of spliceosomal genes from Euglena gracilis.</title>
        <authorList>
            <person name="Gao P."/>
            <person name="Zhong Y."/>
            <person name="Sun C."/>
        </authorList>
    </citation>
    <scope>NUCLEOTIDE SEQUENCE</scope>
</reference>
<dbReference type="SUPFAM" id="SSF54928">
    <property type="entry name" value="RNA-binding domain, RBD"/>
    <property type="match status" value="1"/>
</dbReference>
<dbReference type="InterPro" id="IPR051485">
    <property type="entry name" value="SR-CTD_assoc_factor"/>
</dbReference>
<evidence type="ECO:0000256" key="2">
    <source>
        <dbReference type="SAM" id="Coils"/>
    </source>
</evidence>
<dbReference type="SMART" id="SM00360">
    <property type="entry name" value="RRM"/>
    <property type="match status" value="1"/>
</dbReference>
<dbReference type="PANTHER" id="PTHR23140:SF4">
    <property type="entry name" value="PROTEIN CBR-NRD-1"/>
    <property type="match status" value="1"/>
</dbReference>
<dbReference type="Pfam" id="PF00076">
    <property type="entry name" value="RRM_1"/>
    <property type="match status" value="1"/>
</dbReference>
<evidence type="ECO:0000256" key="3">
    <source>
        <dbReference type="SAM" id="MobiDB-lite"/>
    </source>
</evidence>
<dbReference type="InterPro" id="IPR012677">
    <property type="entry name" value="Nucleotide-bd_a/b_plait_sf"/>
</dbReference>
<gene>
    <name evidence="5" type="primary">TRA2B</name>
</gene>
<protein>
    <submittedName>
        <fullName evidence="5">Transformer-2 protein-like protein beta</fullName>
    </submittedName>
</protein>
<feature type="coiled-coil region" evidence="2">
    <location>
        <begin position="9"/>
        <end position="102"/>
    </location>
</feature>